<dbReference type="OrthoDB" id="5829851at2759"/>
<evidence type="ECO:0000313" key="3">
    <source>
        <dbReference type="WBParaSite" id="ASIM_0001620301-mRNA-1"/>
    </source>
</evidence>
<keyword evidence="2" id="KW-1185">Reference proteome</keyword>
<dbReference type="EMBL" id="UYRR01032438">
    <property type="protein sequence ID" value="VDK55641.1"/>
    <property type="molecule type" value="Genomic_DNA"/>
</dbReference>
<reference evidence="1 2" key="2">
    <citation type="submission" date="2018-11" db="EMBL/GenBank/DDBJ databases">
        <authorList>
            <consortium name="Pathogen Informatics"/>
        </authorList>
    </citation>
    <scope>NUCLEOTIDE SEQUENCE [LARGE SCALE GENOMIC DNA]</scope>
</reference>
<gene>
    <name evidence="1" type="ORF">ASIM_LOCUS15610</name>
</gene>
<dbReference type="AlphaFoldDB" id="A0A0M3K5G2"/>
<dbReference type="PANTHER" id="PTHR36944">
    <property type="entry name" value="PROTEIN CBG02791-RELATED"/>
    <property type="match status" value="1"/>
</dbReference>
<dbReference type="WBParaSite" id="ASIM_0001620301-mRNA-1">
    <property type="protein sequence ID" value="ASIM_0001620301-mRNA-1"/>
    <property type="gene ID" value="ASIM_0001620301"/>
</dbReference>
<sequence length="315" mass="35581">MADKHIVLRTAIHRVQKNFRKQEVEALKVLKHNVELDSSLRDSSSAEGSESDDNCVGQCAFQFVDQLKMELGDRSVLGLLDLNFNEFLIAFSNITFFEAFCKWIGHLVMHRNNFQLANVLNTAGIITISSTVTVASSVSHQCLFAAIHERFGCLSKLDSDVSKQCLNICVPHHKAVNSIMNNFKYLALNGDSSSAEKYLNESCEYVICALHCDVPAIAHHCGHETSNLVIDLTRKSFNSMQSMALGTGAISSGFTSYTSGGQLRVRRFKPIRYRNDLLLRHLKAKPFRRRNLSQQEQKRFQWFPLLEVHLLMSIV</sequence>
<accession>A0A0M3K5G2</accession>
<evidence type="ECO:0000313" key="2">
    <source>
        <dbReference type="Proteomes" id="UP000267096"/>
    </source>
</evidence>
<proteinExistence type="predicted"/>
<reference evidence="3" key="1">
    <citation type="submission" date="2017-02" db="UniProtKB">
        <authorList>
            <consortium name="WormBaseParasite"/>
        </authorList>
    </citation>
    <scope>IDENTIFICATION</scope>
</reference>
<organism evidence="3">
    <name type="scientific">Anisakis simplex</name>
    <name type="common">Herring worm</name>
    <dbReference type="NCBI Taxonomy" id="6269"/>
    <lineage>
        <taxon>Eukaryota</taxon>
        <taxon>Metazoa</taxon>
        <taxon>Ecdysozoa</taxon>
        <taxon>Nematoda</taxon>
        <taxon>Chromadorea</taxon>
        <taxon>Rhabditida</taxon>
        <taxon>Spirurina</taxon>
        <taxon>Ascaridomorpha</taxon>
        <taxon>Ascaridoidea</taxon>
        <taxon>Anisakidae</taxon>
        <taxon>Anisakis</taxon>
        <taxon>Anisakis simplex complex</taxon>
    </lineage>
</organism>
<evidence type="ECO:0000313" key="1">
    <source>
        <dbReference type="EMBL" id="VDK55641.1"/>
    </source>
</evidence>
<protein>
    <submittedName>
        <fullName evidence="3">DmX-like protein 2</fullName>
    </submittedName>
</protein>
<name>A0A0M3K5G2_ANISI</name>
<dbReference type="Proteomes" id="UP000267096">
    <property type="component" value="Unassembled WGS sequence"/>
</dbReference>
<dbReference type="PANTHER" id="PTHR36944:SF1">
    <property type="entry name" value="CPG4 DOMAIN-CONTAINING PROTEIN"/>
    <property type="match status" value="1"/>
</dbReference>